<dbReference type="InterPro" id="IPR000433">
    <property type="entry name" value="Znf_ZZ"/>
</dbReference>
<dbReference type="SMART" id="SM00291">
    <property type="entry name" value="ZnF_ZZ"/>
    <property type="match status" value="1"/>
</dbReference>
<gene>
    <name evidence="10" type="ORF">K7432_000784</name>
</gene>
<reference evidence="10 11" key="1">
    <citation type="submission" date="2023-04" db="EMBL/GenBank/DDBJ databases">
        <title>Genome of Basidiobolus ranarum AG-B5.</title>
        <authorList>
            <person name="Stajich J.E."/>
            <person name="Carter-House D."/>
            <person name="Gryganskyi A."/>
        </authorList>
    </citation>
    <scope>NUCLEOTIDE SEQUENCE [LARGE SCALE GENOMIC DNA]</scope>
    <source>
        <strain evidence="10 11">AG-B5</strain>
    </source>
</reference>
<keyword evidence="3 6" id="KW-0863">Zinc-finger</keyword>
<dbReference type="Gene3D" id="3.30.60.90">
    <property type="match status" value="1"/>
</dbReference>
<accession>A0ABR2X4E8</accession>
<dbReference type="CDD" id="cd00051">
    <property type="entry name" value="EFh"/>
    <property type="match status" value="1"/>
</dbReference>
<dbReference type="PRINTS" id="PR00450">
    <property type="entry name" value="RECOVERIN"/>
</dbReference>
<dbReference type="PROSITE" id="PS50222">
    <property type="entry name" value="EF_HAND_2"/>
    <property type="match status" value="2"/>
</dbReference>
<comment type="caution">
    <text evidence="10">The sequence shown here is derived from an EMBL/GenBank/DDBJ whole genome shotgun (WGS) entry which is preliminary data.</text>
</comment>
<dbReference type="Gene3D" id="1.10.238.10">
    <property type="entry name" value="EF-hand"/>
    <property type="match status" value="1"/>
</dbReference>
<feature type="domain" description="EF-hand" evidence="9">
    <location>
        <begin position="210"/>
        <end position="245"/>
    </location>
</feature>
<dbReference type="InterPro" id="IPR018247">
    <property type="entry name" value="EF_Hand_1_Ca_BS"/>
</dbReference>
<dbReference type="PROSITE" id="PS00018">
    <property type="entry name" value="EF_HAND_1"/>
    <property type="match status" value="1"/>
</dbReference>
<dbReference type="InterPro" id="IPR028846">
    <property type="entry name" value="Recoverin"/>
</dbReference>
<evidence type="ECO:0000256" key="6">
    <source>
        <dbReference type="PROSITE-ProRule" id="PRU00228"/>
    </source>
</evidence>
<dbReference type="SMART" id="SM00054">
    <property type="entry name" value="EFh"/>
    <property type="match status" value="2"/>
</dbReference>
<keyword evidence="7" id="KW-0472">Membrane</keyword>
<evidence type="ECO:0000256" key="4">
    <source>
        <dbReference type="ARBA" id="ARBA00022833"/>
    </source>
</evidence>
<evidence type="ECO:0000256" key="5">
    <source>
        <dbReference type="ARBA" id="ARBA00022837"/>
    </source>
</evidence>
<dbReference type="SUPFAM" id="SSF57850">
    <property type="entry name" value="RING/U-box"/>
    <property type="match status" value="1"/>
</dbReference>
<feature type="domain" description="ZZ-type" evidence="8">
    <location>
        <begin position="82"/>
        <end position="134"/>
    </location>
</feature>
<evidence type="ECO:0000313" key="11">
    <source>
        <dbReference type="Proteomes" id="UP001479436"/>
    </source>
</evidence>
<evidence type="ECO:0000259" key="8">
    <source>
        <dbReference type="PROSITE" id="PS50135"/>
    </source>
</evidence>
<keyword evidence="5" id="KW-0106">Calcium</keyword>
<keyword evidence="11" id="KW-1185">Reference proteome</keyword>
<dbReference type="InterPro" id="IPR002048">
    <property type="entry name" value="EF_hand_dom"/>
</dbReference>
<dbReference type="Proteomes" id="UP001479436">
    <property type="component" value="Unassembled WGS sequence"/>
</dbReference>
<keyword evidence="2" id="KW-0677">Repeat</keyword>
<feature type="transmembrane region" description="Helical" evidence="7">
    <location>
        <begin position="6"/>
        <end position="28"/>
    </location>
</feature>
<evidence type="ECO:0000313" key="10">
    <source>
        <dbReference type="EMBL" id="KAK9768506.1"/>
    </source>
</evidence>
<dbReference type="PROSITE" id="PS50135">
    <property type="entry name" value="ZF_ZZ_2"/>
    <property type="match status" value="1"/>
</dbReference>
<keyword evidence="1" id="KW-0479">Metal-binding</keyword>
<dbReference type="SUPFAM" id="SSF47473">
    <property type="entry name" value="EF-hand"/>
    <property type="match status" value="1"/>
</dbReference>
<evidence type="ECO:0000256" key="3">
    <source>
        <dbReference type="ARBA" id="ARBA00022771"/>
    </source>
</evidence>
<dbReference type="PANTHER" id="PTHR23055:SF188">
    <property type="entry name" value="EF-HAND DOMAIN-CONTAINING PROTEIN"/>
    <property type="match status" value="1"/>
</dbReference>
<organism evidence="10 11">
    <name type="scientific">Basidiobolus ranarum</name>
    <dbReference type="NCBI Taxonomy" id="34480"/>
    <lineage>
        <taxon>Eukaryota</taxon>
        <taxon>Fungi</taxon>
        <taxon>Fungi incertae sedis</taxon>
        <taxon>Zoopagomycota</taxon>
        <taxon>Entomophthoromycotina</taxon>
        <taxon>Basidiobolomycetes</taxon>
        <taxon>Basidiobolales</taxon>
        <taxon>Basidiobolaceae</taxon>
        <taxon>Basidiobolus</taxon>
    </lineage>
</organism>
<sequence>MTTRFSKITYLFTGVSVAFATFGLLRYYTRPKRKLRRPIRSNPSVPLMEHDEDDTEYQESQNLLNLLYSIAEDQSRKDGYIHRGITCNNCGTSPIRGLRFKCSNCVDYDLCEACEAQECHHKTHVFLKIRIPIPPLANPRSALLNVFYPGKFDIASSLPYELSRDLQKKTHFDQVELEALFDQFKSLATAEGEGIVKSVFEQCLGPLGMEKNLITERIFKFFDQNEDNVIDFTEFVSGLSILCKGNLEEKMIHAFRGYDIDGDGLIKRDELRKVISAYFHLSTELVRDVVKAMDEEMMESFEFLPGQPVSAAFTAPIPTDELPSNYSKNNEMLPTPDEDDEKWPVMEAMSQDAMDEMIDKAFSFESTSKEFISFEEFRKLVENDSRLIAWFEALGSVF</sequence>
<protein>
    <recommendedName>
        <fullName evidence="12">EF-hand</fullName>
    </recommendedName>
</protein>
<dbReference type="PROSITE" id="PS01357">
    <property type="entry name" value="ZF_ZZ_1"/>
    <property type="match status" value="1"/>
</dbReference>
<dbReference type="InterPro" id="IPR011992">
    <property type="entry name" value="EF-hand-dom_pair"/>
</dbReference>
<proteinExistence type="predicted"/>
<evidence type="ECO:0000259" key="9">
    <source>
        <dbReference type="PROSITE" id="PS50222"/>
    </source>
</evidence>
<dbReference type="InterPro" id="IPR043145">
    <property type="entry name" value="Znf_ZZ_sf"/>
</dbReference>
<dbReference type="Pfam" id="PF13202">
    <property type="entry name" value="EF-hand_5"/>
    <property type="match status" value="2"/>
</dbReference>
<name>A0ABR2X4E8_9FUNG</name>
<evidence type="ECO:0000256" key="2">
    <source>
        <dbReference type="ARBA" id="ARBA00022737"/>
    </source>
</evidence>
<dbReference type="EMBL" id="JASJQH010000015">
    <property type="protein sequence ID" value="KAK9768506.1"/>
    <property type="molecule type" value="Genomic_DNA"/>
</dbReference>
<keyword evidence="4" id="KW-0862">Zinc</keyword>
<feature type="domain" description="EF-hand" evidence="9">
    <location>
        <begin position="246"/>
        <end position="281"/>
    </location>
</feature>
<evidence type="ECO:0000256" key="1">
    <source>
        <dbReference type="ARBA" id="ARBA00022723"/>
    </source>
</evidence>
<keyword evidence="7" id="KW-0812">Transmembrane</keyword>
<dbReference type="PANTHER" id="PTHR23055">
    <property type="entry name" value="CALCIUM BINDING PROTEINS"/>
    <property type="match status" value="1"/>
</dbReference>
<dbReference type="Pfam" id="PF00569">
    <property type="entry name" value="ZZ"/>
    <property type="match status" value="1"/>
</dbReference>
<dbReference type="CDD" id="cd02340">
    <property type="entry name" value="ZZ_NBR1_like"/>
    <property type="match status" value="1"/>
</dbReference>
<keyword evidence="7" id="KW-1133">Transmembrane helix</keyword>
<evidence type="ECO:0000256" key="7">
    <source>
        <dbReference type="SAM" id="Phobius"/>
    </source>
</evidence>
<evidence type="ECO:0008006" key="12">
    <source>
        <dbReference type="Google" id="ProtNLM"/>
    </source>
</evidence>